<dbReference type="InterPro" id="IPR033690">
    <property type="entry name" value="Adenylat_kinase_CS"/>
</dbReference>
<name>A0A146GBV4_TERSA</name>
<dbReference type="STRING" id="690879.TSACC_23284"/>
<dbReference type="GO" id="GO:0005524">
    <property type="term" value="F:ATP binding"/>
    <property type="evidence" value="ECO:0007669"/>
    <property type="project" value="UniProtKB-UniRule"/>
</dbReference>
<dbReference type="PROSITE" id="PS00113">
    <property type="entry name" value="ADENYLATE_KINASE"/>
    <property type="match status" value="1"/>
</dbReference>
<evidence type="ECO:0000256" key="5">
    <source>
        <dbReference type="HAMAP-Rule" id="MF_00235"/>
    </source>
</evidence>
<gene>
    <name evidence="5" type="primary">adk</name>
    <name evidence="9" type="ORF">TSACC_23284</name>
</gene>
<feature type="region of interest" description="LID" evidence="5">
    <location>
        <begin position="125"/>
        <end position="162"/>
    </location>
</feature>
<feature type="binding site" evidence="5">
    <location>
        <begin position="84"/>
        <end position="87"/>
    </location>
    <ligand>
        <name>AMP</name>
        <dbReference type="ChEBI" id="CHEBI:456215"/>
    </ligand>
</feature>
<feature type="binding site" evidence="5">
    <location>
        <position position="152"/>
    </location>
    <ligand>
        <name>Zn(2+)</name>
        <dbReference type="ChEBI" id="CHEBI:29105"/>
        <note>structural</note>
    </ligand>
</feature>
<dbReference type="InterPro" id="IPR006259">
    <property type="entry name" value="Adenyl_kin_sub"/>
</dbReference>
<dbReference type="EC" id="2.7.4.3" evidence="5 7"/>
<dbReference type="InterPro" id="IPR027417">
    <property type="entry name" value="P-loop_NTPase"/>
</dbReference>
<keyword evidence="3 5" id="KW-0547">Nucleotide-binding</keyword>
<dbReference type="SUPFAM" id="SSF52540">
    <property type="entry name" value="P-loop containing nucleoside triphosphate hydrolases"/>
    <property type="match status" value="1"/>
</dbReference>
<dbReference type="InParanoid" id="A0A146GBV4"/>
<dbReference type="InterPro" id="IPR007862">
    <property type="entry name" value="Adenylate_kinase_lid-dom"/>
</dbReference>
<dbReference type="Proteomes" id="UP000076023">
    <property type="component" value="Unassembled WGS sequence"/>
</dbReference>
<dbReference type="Gene3D" id="3.40.50.300">
    <property type="entry name" value="P-loop containing nucleotide triphosphate hydrolases"/>
    <property type="match status" value="1"/>
</dbReference>
<keyword evidence="10" id="KW-1185">Reference proteome</keyword>
<dbReference type="GO" id="GO:0008270">
    <property type="term" value="F:zinc ion binding"/>
    <property type="evidence" value="ECO:0007669"/>
    <property type="project" value="UniProtKB-UniRule"/>
</dbReference>
<comment type="subcellular location">
    <subcellularLocation>
        <location evidence="5 7">Cytoplasm</location>
    </subcellularLocation>
</comment>
<feature type="binding site" evidence="5">
    <location>
        <begin position="135"/>
        <end position="136"/>
    </location>
    <ligand>
        <name>ATP</name>
        <dbReference type="ChEBI" id="CHEBI:30616"/>
    </ligand>
</feature>
<feature type="region of interest" description="NMP" evidence="5">
    <location>
        <begin position="32"/>
        <end position="61"/>
    </location>
</feature>
<dbReference type="PANTHER" id="PTHR23359">
    <property type="entry name" value="NUCLEOTIDE KINASE"/>
    <property type="match status" value="1"/>
</dbReference>
<feature type="binding site" evidence="5">
    <location>
        <position position="149"/>
    </location>
    <ligand>
        <name>Zn(2+)</name>
        <dbReference type="ChEBI" id="CHEBI:29105"/>
        <note>structural</note>
    </ligand>
</feature>
<dbReference type="InterPro" id="IPR000850">
    <property type="entry name" value="Adenylat/UMP-CMP_kin"/>
</dbReference>
<feature type="binding site" evidence="5">
    <location>
        <position position="132"/>
    </location>
    <ligand>
        <name>Zn(2+)</name>
        <dbReference type="ChEBI" id="CHEBI:29105"/>
        <note>structural</note>
    </ligand>
</feature>
<feature type="binding site" evidence="5">
    <location>
        <position position="198"/>
    </location>
    <ligand>
        <name>ATP</name>
        <dbReference type="ChEBI" id="CHEBI:30616"/>
    </ligand>
</feature>
<feature type="domain" description="Adenylate kinase active site lid" evidence="8">
    <location>
        <begin position="126"/>
        <end position="161"/>
    </location>
</feature>
<feature type="binding site" evidence="5">
    <location>
        <position position="33"/>
    </location>
    <ligand>
        <name>AMP</name>
        <dbReference type="ChEBI" id="CHEBI:456215"/>
    </ligand>
</feature>
<dbReference type="PRINTS" id="PR00094">
    <property type="entry name" value="ADENYLTKNASE"/>
</dbReference>
<dbReference type="Pfam" id="PF05191">
    <property type="entry name" value="ADK_lid"/>
    <property type="match status" value="1"/>
</dbReference>
<dbReference type="NCBIfam" id="TIGR01351">
    <property type="entry name" value="adk"/>
    <property type="match status" value="1"/>
</dbReference>
<feature type="binding site" evidence="5">
    <location>
        <position position="159"/>
    </location>
    <ligand>
        <name>AMP</name>
        <dbReference type="ChEBI" id="CHEBI:456215"/>
    </ligand>
</feature>
<evidence type="ECO:0000256" key="4">
    <source>
        <dbReference type="ARBA" id="ARBA00022777"/>
    </source>
</evidence>
<accession>A0A146GBV4</accession>
<dbReference type="HAMAP" id="MF_00235">
    <property type="entry name" value="Adenylate_kinase_Adk"/>
    <property type="match status" value="1"/>
</dbReference>
<dbReference type="FunCoup" id="A0A146GBV4">
    <property type="interactions" value="543"/>
</dbReference>
<dbReference type="GO" id="GO:0044209">
    <property type="term" value="P:AMP salvage"/>
    <property type="evidence" value="ECO:0007669"/>
    <property type="project" value="UniProtKB-UniRule"/>
</dbReference>
<evidence type="ECO:0000313" key="10">
    <source>
        <dbReference type="Proteomes" id="UP000076023"/>
    </source>
</evidence>
<evidence type="ECO:0000259" key="8">
    <source>
        <dbReference type="Pfam" id="PF05191"/>
    </source>
</evidence>
<keyword evidence="4 5" id="KW-0418">Kinase</keyword>
<keyword evidence="5" id="KW-0862">Zinc</keyword>
<comment type="caution">
    <text evidence="9">The sequence shown here is derived from an EMBL/GenBank/DDBJ whole genome shotgun (WGS) entry which is preliminary data.</text>
</comment>
<dbReference type="RefSeq" id="WP_075080446.1">
    <property type="nucleotide sequence ID" value="NZ_BDCO01000002.1"/>
</dbReference>
<comment type="domain">
    <text evidence="5">Consists of three domains, a large central CORE domain and two small peripheral domains, NMPbind and LID, which undergo movements during catalysis. The LID domain closes over the site of phosphoryl transfer upon ATP binding. Assembling and dissambling the active center during each catalytic cycle provides an effective means to prevent ATP hydrolysis. Some bacteria have evolved a zinc-coordinating structure that stabilizes the LID domain.</text>
</comment>
<keyword evidence="5 7" id="KW-0067">ATP-binding</keyword>
<dbReference type="CDD" id="cd01428">
    <property type="entry name" value="ADK"/>
    <property type="match status" value="1"/>
</dbReference>
<organism evidence="9 10">
    <name type="scientific">Terrimicrobium sacchariphilum</name>
    <dbReference type="NCBI Taxonomy" id="690879"/>
    <lineage>
        <taxon>Bacteria</taxon>
        <taxon>Pseudomonadati</taxon>
        <taxon>Verrucomicrobiota</taxon>
        <taxon>Terrimicrobiia</taxon>
        <taxon>Terrimicrobiales</taxon>
        <taxon>Terrimicrobiaceae</taxon>
        <taxon>Terrimicrobium</taxon>
    </lineage>
</organism>
<evidence type="ECO:0000256" key="2">
    <source>
        <dbReference type="ARBA" id="ARBA00022727"/>
    </source>
</evidence>
<comment type="similarity">
    <text evidence="5 6">Belongs to the adenylate kinase family.</text>
</comment>
<comment type="pathway">
    <text evidence="5">Purine metabolism; AMP biosynthesis via salvage pathway; AMP from ADP: step 1/1.</text>
</comment>
<feature type="binding site" evidence="5">
    <location>
        <position position="38"/>
    </location>
    <ligand>
        <name>AMP</name>
        <dbReference type="ChEBI" id="CHEBI:456215"/>
    </ligand>
</feature>
<keyword evidence="5" id="KW-0963">Cytoplasm</keyword>
<comment type="subunit">
    <text evidence="5 7">Monomer.</text>
</comment>
<dbReference type="EMBL" id="BDCO01000002">
    <property type="protein sequence ID" value="GAT34850.1"/>
    <property type="molecule type" value="Genomic_DNA"/>
</dbReference>
<dbReference type="SUPFAM" id="SSF57774">
    <property type="entry name" value="Microbial and mitochondrial ADK, insert 'zinc finger' domain"/>
    <property type="match status" value="1"/>
</dbReference>
<sequence>MKNRIVLLGPPATGKGTQAALLSATFGIPAASTGAMLREEKARGSAAGIEAAKWTDRGMLFPDDLALRVVWQWIDGRNRFILDGFPRTKGQAETFDTGLKDRGLDLDVVYFLDLPEEVIRERMCSRLTCTRCSAVYNETFHKVTAETPCPACGSPLARRADDTHEALDSRMAQYREHTLPVVEHYRATGLLKTIDARPGRDAIFQTLYRDISGTELPANSQEVRAALEALA</sequence>
<dbReference type="GO" id="GO:0005737">
    <property type="term" value="C:cytoplasm"/>
    <property type="evidence" value="ECO:0007669"/>
    <property type="project" value="UniProtKB-SubCell"/>
</dbReference>
<feature type="binding site" evidence="5">
    <location>
        <position position="129"/>
    </location>
    <ligand>
        <name>Zn(2+)</name>
        <dbReference type="ChEBI" id="CHEBI:29105"/>
        <note>structural</note>
    </ligand>
</feature>
<comment type="function">
    <text evidence="5">Catalyzes the reversible transfer of the terminal phosphate group between ATP and AMP. Plays an important role in cellular energy homeostasis and in adenine nucleotide metabolism.</text>
</comment>
<comment type="catalytic activity">
    <reaction evidence="5 7">
        <text>AMP + ATP = 2 ADP</text>
        <dbReference type="Rhea" id="RHEA:12973"/>
        <dbReference type="ChEBI" id="CHEBI:30616"/>
        <dbReference type="ChEBI" id="CHEBI:456215"/>
        <dbReference type="ChEBI" id="CHEBI:456216"/>
        <dbReference type="EC" id="2.7.4.3"/>
    </reaction>
</comment>
<keyword evidence="2 5" id="KW-0545">Nucleotide biosynthesis</keyword>
<evidence type="ECO:0000256" key="1">
    <source>
        <dbReference type="ARBA" id="ARBA00022679"/>
    </source>
</evidence>
<proteinExistence type="inferred from homology"/>
<keyword evidence="1 5" id="KW-0808">Transferase</keyword>
<dbReference type="AlphaFoldDB" id="A0A146GBV4"/>
<dbReference type="OrthoDB" id="9805030at2"/>
<feature type="binding site" evidence="5">
    <location>
        <position position="126"/>
    </location>
    <ligand>
        <name>ATP</name>
        <dbReference type="ChEBI" id="CHEBI:30616"/>
    </ligand>
</feature>
<evidence type="ECO:0000256" key="3">
    <source>
        <dbReference type="ARBA" id="ARBA00022741"/>
    </source>
</evidence>
<comment type="caution">
    <text evidence="5">Lacks conserved residue(s) required for the propagation of feature annotation.</text>
</comment>
<feature type="binding site" evidence="5">
    <location>
        <begin position="12"/>
        <end position="17"/>
    </location>
    <ligand>
        <name>ATP</name>
        <dbReference type="ChEBI" id="CHEBI:30616"/>
    </ligand>
</feature>
<reference evidence="10" key="1">
    <citation type="journal article" date="2017" name="Genome Announc.">
        <title>Draft Genome Sequence of Terrimicrobium sacchariphilum NM-5T, a Facultative Anaerobic Soil Bacterium of the Class Spartobacteria.</title>
        <authorList>
            <person name="Qiu Y.L."/>
            <person name="Tourlousse D.M."/>
            <person name="Matsuura N."/>
            <person name="Ohashi A."/>
            <person name="Sekiguchi Y."/>
        </authorList>
    </citation>
    <scope>NUCLEOTIDE SEQUENCE [LARGE SCALE GENOMIC DNA]</scope>
    <source>
        <strain evidence="10">NM-5</strain>
    </source>
</reference>
<evidence type="ECO:0000256" key="6">
    <source>
        <dbReference type="RuleBase" id="RU003330"/>
    </source>
</evidence>
<evidence type="ECO:0000256" key="7">
    <source>
        <dbReference type="RuleBase" id="RU003331"/>
    </source>
</evidence>
<protein>
    <recommendedName>
        <fullName evidence="5 7">Adenylate kinase</fullName>
        <shortName evidence="5">AK</shortName>
        <ecNumber evidence="5 7">2.7.4.3</ecNumber>
    </recommendedName>
    <alternativeName>
        <fullName evidence="5">ATP-AMP transphosphorylase</fullName>
    </alternativeName>
    <alternativeName>
        <fullName evidence="5">ATP:AMP phosphotransferase</fullName>
    </alternativeName>
    <alternativeName>
        <fullName evidence="5">Adenylate monophosphate kinase</fullName>
    </alternativeName>
</protein>
<feature type="binding site" evidence="5">
    <location>
        <position position="170"/>
    </location>
    <ligand>
        <name>AMP</name>
        <dbReference type="ChEBI" id="CHEBI:456215"/>
    </ligand>
</feature>
<dbReference type="GO" id="GO:0004017">
    <property type="term" value="F:AMP kinase activity"/>
    <property type="evidence" value="ECO:0007669"/>
    <property type="project" value="UniProtKB-UniRule"/>
</dbReference>
<dbReference type="UniPathway" id="UPA00588">
    <property type="reaction ID" value="UER00649"/>
</dbReference>
<dbReference type="InterPro" id="IPR036193">
    <property type="entry name" value="ADK_active_lid_dom_sf"/>
</dbReference>
<dbReference type="Pfam" id="PF00406">
    <property type="entry name" value="ADK"/>
    <property type="match status" value="1"/>
</dbReference>
<keyword evidence="5" id="KW-0479">Metal-binding</keyword>
<feature type="binding site" evidence="5">
    <location>
        <position position="91"/>
    </location>
    <ligand>
        <name>AMP</name>
        <dbReference type="ChEBI" id="CHEBI:456215"/>
    </ligand>
</feature>
<evidence type="ECO:0000313" key="9">
    <source>
        <dbReference type="EMBL" id="GAT34850.1"/>
    </source>
</evidence>